<evidence type="ECO:0008006" key="4">
    <source>
        <dbReference type="Google" id="ProtNLM"/>
    </source>
</evidence>
<feature type="transmembrane region" description="Helical" evidence="1">
    <location>
        <begin position="17"/>
        <end position="36"/>
    </location>
</feature>
<dbReference type="EMBL" id="KQ483579">
    <property type="protein sequence ID" value="KYP45787.1"/>
    <property type="molecule type" value="Genomic_DNA"/>
</dbReference>
<keyword evidence="1" id="KW-1133">Transmembrane helix</keyword>
<proteinExistence type="predicted"/>
<evidence type="ECO:0000256" key="1">
    <source>
        <dbReference type="SAM" id="Phobius"/>
    </source>
</evidence>
<evidence type="ECO:0000313" key="3">
    <source>
        <dbReference type="Proteomes" id="UP000075243"/>
    </source>
</evidence>
<name>A0A151RTD1_CAJCA</name>
<dbReference type="Proteomes" id="UP000075243">
    <property type="component" value="Unassembled WGS sequence"/>
</dbReference>
<dbReference type="AlphaFoldDB" id="A0A151RTD1"/>
<keyword evidence="1" id="KW-0812">Transmembrane</keyword>
<protein>
    <recommendedName>
        <fullName evidence="4">DUF4283 domain-containing protein</fullName>
    </recommendedName>
</protein>
<accession>A0A151RTD1</accession>
<keyword evidence="1" id="KW-0472">Membrane</keyword>
<reference evidence="2" key="1">
    <citation type="journal article" date="2012" name="Nat. Biotechnol.">
        <title>Draft genome sequence of pigeonpea (Cajanus cajan), an orphan legume crop of resource-poor farmers.</title>
        <authorList>
            <person name="Varshney R.K."/>
            <person name="Chen W."/>
            <person name="Li Y."/>
            <person name="Bharti A.K."/>
            <person name="Saxena R.K."/>
            <person name="Schlueter J.A."/>
            <person name="Donoghue M.T."/>
            <person name="Azam S."/>
            <person name="Fan G."/>
            <person name="Whaley A.M."/>
            <person name="Farmer A.D."/>
            <person name="Sheridan J."/>
            <person name="Iwata A."/>
            <person name="Tuteja R."/>
            <person name="Penmetsa R.V."/>
            <person name="Wu W."/>
            <person name="Upadhyaya H.D."/>
            <person name="Yang S.P."/>
            <person name="Shah T."/>
            <person name="Saxena K.B."/>
            <person name="Michael T."/>
            <person name="McCombie W.R."/>
            <person name="Yang B."/>
            <person name="Zhang G."/>
            <person name="Yang H."/>
            <person name="Wang J."/>
            <person name="Spillane C."/>
            <person name="Cook D.R."/>
            <person name="May G.D."/>
            <person name="Xu X."/>
            <person name="Jackson S.A."/>
        </authorList>
    </citation>
    <scope>NUCLEOTIDE SEQUENCE [LARGE SCALE GENOMIC DNA]</scope>
</reference>
<keyword evidence="3" id="KW-1185">Reference proteome</keyword>
<sequence>MVKFDLPVAREKIFNELLWLIFHYYLVVRGWILDFISFKVTTDKTLVWIIFSSLGLE</sequence>
<dbReference type="Gramene" id="C.cajan_36021.t">
    <property type="protein sequence ID" value="C.cajan_36021.t.cds1"/>
    <property type="gene ID" value="C.cajan_36021"/>
</dbReference>
<gene>
    <name evidence="2" type="ORF">KK1_032658</name>
</gene>
<organism evidence="2 3">
    <name type="scientific">Cajanus cajan</name>
    <name type="common">Pigeon pea</name>
    <name type="synonym">Cajanus indicus</name>
    <dbReference type="NCBI Taxonomy" id="3821"/>
    <lineage>
        <taxon>Eukaryota</taxon>
        <taxon>Viridiplantae</taxon>
        <taxon>Streptophyta</taxon>
        <taxon>Embryophyta</taxon>
        <taxon>Tracheophyta</taxon>
        <taxon>Spermatophyta</taxon>
        <taxon>Magnoliopsida</taxon>
        <taxon>eudicotyledons</taxon>
        <taxon>Gunneridae</taxon>
        <taxon>Pentapetalae</taxon>
        <taxon>rosids</taxon>
        <taxon>fabids</taxon>
        <taxon>Fabales</taxon>
        <taxon>Fabaceae</taxon>
        <taxon>Papilionoideae</taxon>
        <taxon>50 kb inversion clade</taxon>
        <taxon>NPAAA clade</taxon>
        <taxon>indigoferoid/millettioid clade</taxon>
        <taxon>Phaseoleae</taxon>
        <taxon>Cajanus</taxon>
    </lineage>
</organism>
<evidence type="ECO:0000313" key="2">
    <source>
        <dbReference type="EMBL" id="KYP45787.1"/>
    </source>
</evidence>